<feature type="transmembrane region" description="Helical" evidence="11">
    <location>
        <begin position="249"/>
        <end position="268"/>
    </location>
</feature>
<evidence type="ECO:0000256" key="6">
    <source>
        <dbReference type="ARBA" id="ARBA00022833"/>
    </source>
</evidence>
<keyword evidence="6" id="KW-0862">Zinc</keyword>
<keyword evidence="7 11" id="KW-1133">Transmembrane helix</keyword>
<dbReference type="InterPro" id="IPR026765">
    <property type="entry name" value="Tmem163"/>
</dbReference>
<dbReference type="Proteomes" id="UP000694523">
    <property type="component" value="Unplaced"/>
</dbReference>
<evidence type="ECO:0000256" key="4">
    <source>
        <dbReference type="ARBA" id="ARBA00022692"/>
    </source>
</evidence>
<keyword evidence="4 11" id="KW-0812">Transmembrane</keyword>
<reference evidence="12" key="1">
    <citation type="submission" date="2025-08" db="UniProtKB">
        <authorList>
            <consortium name="Ensembl"/>
        </authorList>
    </citation>
    <scope>IDENTIFICATION</scope>
</reference>
<evidence type="ECO:0000256" key="10">
    <source>
        <dbReference type="ARBA" id="ARBA00023329"/>
    </source>
</evidence>
<keyword evidence="13" id="KW-1185">Reference proteome</keyword>
<feature type="transmembrane region" description="Helical" evidence="11">
    <location>
        <begin position="90"/>
        <end position="112"/>
    </location>
</feature>
<dbReference type="PANTHER" id="PTHR31937:SF2">
    <property type="entry name" value="TRANSMEMBRANE PROTEIN 163"/>
    <property type="match status" value="1"/>
</dbReference>
<keyword evidence="5" id="KW-0967">Endosome</keyword>
<feature type="transmembrane region" description="Helical" evidence="11">
    <location>
        <begin position="199"/>
        <end position="221"/>
    </location>
</feature>
<evidence type="ECO:0000256" key="5">
    <source>
        <dbReference type="ARBA" id="ARBA00022753"/>
    </source>
</evidence>
<reference evidence="12" key="2">
    <citation type="submission" date="2025-09" db="UniProtKB">
        <authorList>
            <consortium name="Ensembl"/>
        </authorList>
    </citation>
    <scope>IDENTIFICATION</scope>
</reference>
<evidence type="ECO:0000256" key="7">
    <source>
        <dbReference type="ARBA" id="ARBA00022989"/>
    </source>
</evidence>
<dbReference type="GO" id="GO:0008270">
    <property type="term" value="F:zinc ion binding"/>
    <property type="evidence" value="ECO:0007669"/>
    <property type="project" value="TreeGrafter"/>
</dbReference>
<evidence type="ECO:0000256" key="2">
    <source>
        <dbReference type="ARBA" id="ARBA00004644"/>
    </source>
</evidence>
<accession>A0A8C6SGG0</accession>
<dbReference type="AlphaFoldDB" id="A0A8C6SGG0"/>
<evidence type="ECO:0000256" key="9">
    <source>
        <dbReference type="ARBA" id="ARBA00023136"/>
    </source>
</evidence>
<evidence type="ECO:0000313" key="13">
    <source>
        <dbReference type="Proteomes" id="UP000694523"/>
    </source>
</evidence>
<keyword evidence="9 11" id="KW-0472">Membrane</keyword>
<keyword evidence="10" id="KW-0968">Cytoplasmic vesicle</keyword>
<evidence type="ECO:0000313" key="12">
    <source>
        <dbReference type="Ensembl" id="ENSNMLP00000005899.1"/>
    </source>
</evidence>
<keyword evidence="8" id="KW-0770">Synapse</keyword>
<dbReference type="InterPro" id="IPR027469">
    <property type="entry name" value="Cation_efflux_TMD_sf"/>
</dbReference>
<evidence type="ECO:0000256" key="3">
    <source>
        <dbReference type="ARBA" id="ARBA00008731"/>
    </source>
</evidence>
<evidence type="ECO:0000256" key="11">
    <source>
        <dbReference type="SAM" id="Phobius"/>
    </source>
</evidence>
<comment type="subcellular location">
    <subcellularLocation>
        <location evidence="2">Cytoplasmic vesicle</location>
        <location evidence="2">Secretory vesicle</location>
        <location evidence="2">Synaptic vesicle membrane</location>
        <topology evidence="2">Multi-pass membrane protein</topology>
    </subcellularLocation>
    <subcellularLocation>
        <location evidence="1">Early endosome membrane</location>
    </subcellularLocation>
</comment>
<dbReference type="GO" id="GO:0031901">
    <property type="term" value="C:early endosome membrane"/>
    <property type="evidence" value="ECO:0007669"/>
    <property type="project" value="UniProtKB-SubCell"/>
</dbReference>
<dbReference type="PANTHER" id="PTHR31937">
    <property type="entry name" value="TRANSMEMBRANE PROTEIN 163"/>
    <property type="match status" value="1"/>
</dbReference>
<evidence type="ECO:0000256" key="1">
    <source>
        <dbReference type="ARBA" id="ARBA00004146"/>
    </source>
</evidence>
<sequence>MSSYNGFRGRPVVPLRPPGAPDPTLVITDMAVVTVVTDAVVTVVTDAVVTVVTDAVVTVVTDAVAVAGLLESSLRLKPHEAQSFRRKALAVSWVSVVVTIALAIAAFTVSVLQHSASAFGFAVIRCDAGRFSSVIVLWRYSNAAAVHSASWGRSLFSYIVCVSGRVWCSGRSSLLSSFCIMGKAVYDLVSENPPELDDFLFSVSILSGVLCSVLAVVKIFLGRVLTSRALVTDGFNSLVGAVNKNHPDVWFLDGIFGVFIGLVILAYGRNYI</sequence>
<organism evidence="12 13">
    <name type="scientific">Neogobius melanostomus</name>
    <name type="common">round goby</name>
    <dbReference type="NCBI Taxonomy" id="47308"/>
    <lineage>
        <taxon>Eukaryota</taxon>
        <taxon>Metazoa</taxon>
        <taxon>Chordata</taxon>
        <taxon>Craniata</taxon>
        <taxon>Vertebrata</taxon>
        <taxon>Euteleostomi</taxon>
        <taxon>Actinopterygii</taxon>
        <taxon>Neopterygii</taxon>
        <taxon>Teleostei</taxon>
        <taxon>Neoteleostei</taxon>
        <taxon>Acanthomorphata</taxon>
        <taxon>Gobiaria</taxon>
        <taxon>Gobiiformes</taxon>
        <taxon>Gobioidei</taxon>
        <taxon>Gobiidae</taxon>
        <taxon>Benthophilinae</taxon>
        <taxon>Neogobiini</taxon>
        <taxon>Neogobius</taxon>
    </lineage>
</organism>
<comment type="similarity">
    <text evidence="3">Belongs to the TMEM163 family.</text>
</comment>
<dbReference type="GO" id="GO:0030672">
    <property type="term" value="C:synaptic vesicle membrane"/>
    <property type="evidence" value="ECO:0007669"/>
    <property type="project" value="UniProtKB-SubCell"/>
</dbReference>
<name>A0A8C6SGG0_9GOBI</name>
<dbReference type="Ensembl" id="ENSNMLT00000006763.1">
    <property type="protein sequence ID" value="ENSNMLP00000005899.1"/>
    <property type="gene ID" value="ENSNMLG00000004332.1"/>
</dbReference>
<protein>
    <submittedName>
        <fullName evidence="12">Uncharacterized protein</fullName>
    </submittedName>
</protein>
<evidence type="ECO:0000256" key="8">
    <source>
        <dbReference type="ARBA" id="ARBA00023018"/>
    </source>
</evidence>
<dbReference type="SUPFAM" id="SSF161111">
    <property type="entry name" value="Cation efflux protein transmembrane domain-like"/>
    <property type="match status" value="1"/>
</dbReference>
<proteinExistence type="inferred from homology"/>